<dbReference type="GO" id="GO:0046512">
    <property type="term" value="P:sphingosine biosynthetic process"/>
    <property type="evidence" value="ECO:0007669"/>
    <property type="project" value="TreeGrafter"/>
</dbReference>
<dbReference type="GO" id="GO:0005737">
    <property type="term" value="C:cytoplasm"/>
    <property type="evidence" value="ECO:0007669"/>
    <property type="project" value="TreeGrafter"/>
</dbReference>
<sequence length="274" mass="30420">MDLIHDFFKNAVFSYRSNPSVYRGGHNDRFLAAVESDRLIIRSEGSTSTVATDVLAFEDIVAVNHGDLTMQITLLEPRRKGCRSKAGRRRRDVYLRREQASNTLDLASTALLHYALGDLDEMVNSAECPTRTRVLLLINPVSGRGKAEELYYKYAAPLFKLACDRFVVETTKTVSTQHIRHLGMDNADKYDAFITCGGDGVLHELLQGILHLPDGRYLLKHLKFGMLPGGSGNGLSTSAVYASEKDFCGNVEEFVGDFNAAMRLILRGKTTPLD</sequence>
<gene>
    <name evidence="2" type="primary">SPHK2_5</name>
    <name evidence="2" type="ORF">FOZ62_016761</name>
</gene>
<dbReference type="GO" id="GO:0016773">
    <property type="term" value="F:phosphotransferase activity, alcohol group as acceptor"/>
    <property type="evidence" value="ECO:0007669"/>
    <property type="project" value="UniProtKB-ARBA"/>
</dbReference>
<feature type="domain" description="DAGKc" evidence="1">
    <location>
        <begin position="129"/>
        <end position="274"/>
    </location>
</feature>
<dbReference type="InterPro" id="IPR017438">
    <property type="entry name" value="ATP-NAD_kinase_N"/>
</dbReference>
<dbReference type="Pfam" id="PF00781">
    <property type="entry name" value="DAGK_cat"/>
    <property type="match status" value="1"/>
</dbReference>
<feature type="non-terminal residue" evidence="2">
    <location>
        <position position="1"/>
    </location>
</feature>
<dbReference type="InterPro" id="IPR050187">
    <property type="entry name" value="Lipid_Phosphate_FormReg"/>
</dbReference>
<organism evidence="2 3">
    <name type="scientific">Perkinsus olseni</name>
    <name type="common">Perkinsus atlanticus</name>
    <dbReference type="NCBI Taxonomy" id="32597"/>
    <lineage>
        <taxon>Eukaryota</taxon>
        <taxon>Sar</taxon>
        <taxon>Alveolata</taxon>
        <taxon>Perkinsozoa</taxon>
        <taxon>Perkinsea</taxon>
        <taxon>Perkinsida</taxon>
        <taxon>Perkinsidae</taxon>
        <taxon>Perkinsus</taxon>
    </lineage>
</organism>
<dbReference type="PANTHER" id="PTHR12358">
    <property type="entry name" value="SPHINGOSINE KINASE"/>
    <property type="match status" value="1"/>
</dbReference>
<dbReference type="InterPro" id="IPR016064">
    <property type="entry name" value="NAD/diacylglycerol_kinase_sf"/>
</dbReference>
<dbReference type="GO" id="GO:0001727">
    <property type="term" value="F:lipid kinase activity"/>
    <property type="evidence" value="ECO:0007669"/>
    <property type="project" value="UniProtKB-ARBA"/>
</dbReference>
<evidence type="ECO:0000313" key="2">
    <source>
        <dbReference type="EMBL" id="KAF4711368.1"/>
    </source>
</evidence>
<keyword evidence="2" id="KW-0808">Transferase</keyword>
<dbReference type="PANTHER" id="PTHR12358:SF31">
    <property type="entry name" value="ACYLGLYCEROL KINASE, MITOCHONDRIAL"/>
    <property type="match status" value="1"/>
</dbReference>
<evidence type="ECO:0000259" key="1">
    <source>
        <dbReference type="PROSITE" id="PS50146"/>
    </source>
</evidence>
<dbReference type="Proteomes" id="UP000574390">
    <property type="component" value="Unassembled WGS sequence"/>
</dbReference>
<proteinExistence type="predicted"/>
<keyword evidence="2" id="KW-0418">Kinase</keyword>
<dbReference type="InterPro" id="IPR001206">
    <property type="entry name" value="Diacylglycerol_kinase_cat_dom"/>
</dbReference>
<dbReference type="Gene3D" id="3.40.50.10330">
    <property type="entry name" value="Probable inorganic polyphosphate/atp-NAD kinase, domain 1"/>
    <property type="match status" value="1"/>
</dbReference>
<name>A0A7J6QSQ5_PEROL</name>
<evidence type="ECO:0000313" key="3">
    <source>
        <dbReference type="Proteomes" id="UP000574390"/>
    </source>
</evidence>
<dbReference type="SMART" id="SM00046">
    <property type="entry name" value="DAGKc"/>
    <property type="match status" value="1"/>
</dbReference>
<comment type="caution">
    <text evidence="2">The sequence shown here is derived from an EMBL/GenBank/DDBJ whole genome shotgun (WGS) entry which is preliminary data.</text>
</comment>
<dbReference type="AlphaFoldDB" id="A0A7J6QSQ5"/>
<dbReference type="EMBL" id="JABANM010027407">
    <property type="protein sequence ID" value="KAF4711368.1"/>
    <property type="molecule type" value="Genomic_DNA"/>
</dbReference>
<dbReference type="GO" id="GO:0016020">
    <property type="term" value="C:membrane"/>
    <property type="evidence" value="ECO:0007669"/>
    <property type="project" value="TreeGrafter"/>
</dbReference>
<accession>A0A7J6QSQ5</accession>
<protein>
    <submittedName>
        <fullName evidence="2">Sphingosine kinase 2</fullName>
    </submittedName>
</protein>
<reference evidence="2 3" key="1">
    <citation type="submission" date="2020-04" db="EMBL/GenBank/DDBJ databases">
        <title>Perkinsus olseni comparative genomics.</title>
        <authorList>
            <person name="Bogema D.R."/>
        </authorList>
    </citation>
    <scope>NUCLEOTIDE SEQUENCE [LARGE SCALE GENOMIC DNA]</scope>
    <source>
        <strain evidence="2">ATCC PRA-205</strain>
    </source>
</reference>
<dbReference type="SUPFAM" id="SSF111331">
    <property type="entry name" value="NAD kinase/diacylglycerol kinase-like"/>
    <property type="match status" value="1"/>
</dbReference>
<dbReference type="PROSITE" id="PS50146">
    <property type="entry name" value="DAGK"/>
    <property type="match status" value="1"/>
</dbReference>